<dbReference type="EMBL" id="JAKVTW010000027">
    <property type="protein sequence ID" value="MCH4813876.1"/>
    <property type="molecule type" value="Genomic_DNA"/>
</dbReference>
<dbReference type="Proteomes" id="UP001320609">
    <property type="component" value="Unassembled WGS sequence"/>
</dbReference>
<accession>A0ABS9SCP7</accession>
<comment type="caution">
    <text evidence="1">The sequence shown here is derived from an EMBL/GenBank/DDBJ whole genome shotgun (WGS) entry which is preliminary data.</text>
</comment>
<evidence type="ECO:0000313" key="2">
    <source>
        <dbReference type="Proteomes" id="UP001320609"/>
    </source>
</evidence>
<sequence>MKRFYRWFMDAWPIWSAALIVGAHRLSLQAFPQKVEETNTVFSLGLQIIGGLMVLYSIDSNLAALRGQNIWLLIGQWFRNCPLWSKPKTSKFP</sequence>
<organism evidence="1 2">
    <name type="scientific">Vreelandella neptunia</name>
    <dbReference type="NCBI Taxonomy" id="115551"/>
    <lineage>
        <taxon>Bacteria</taxon>
        <taxon>Pseudomonadati</taxon>
        <taxon>Pseudomonadota</taxon>
        <taxon>Gammaproteobacteria</taxon>
        <taxon>Oceanospirillales</taxon>
        <taxon>Halomonadaceae</taxon>
        <taxon>Vreelandella</taxon>
    </lineage>
</organism>
<evidence type="ECO:0000313" key="1">
    <source>
        <dbReference type="EMBL" id="MCH4813876.1"/>
    </source>
</evidence>
<gene>
    <name evidence="1" type="ORF">MLE19_21380</name>
</gene>
<protein>
    <submittedName>
        <fullName evidence="1">Uncharacterized protein</fullName>
    </submittedName>
</protein>
<name>A0ABS9SCP7_9GAMM</name>
<dbReference type="RefSeq" id="WP_240720369.1">
    <property type="nucleotide sequence ID" value="NZ_JAKVTW010000027.1"/>
</dbReference>
<keyword evidence="2" id="KW-1185">Reference proteome</keyword>
<reference evidence="1 2" key="1">
    <citation type="submission" date="2022-03" db="EMBL/GenBank/DDBJ databases">
        <title>Genomic signatures underlying metal tolerance in selected Arctic bacterial isolates.</title>
        <authorList>
            <person name="Thomas F.A."/>
            <person name="Venkatachalam S."/>
            <person name="Krishnan K.P."/>
        </authorList>
    </citation>
    <scope>NUCLEOTIDE SEQUENCE [LARGE SCALE GENOMIC DNA]</scope>
    <source>
        <strain evidence="1 2">HM116</strain>
    </source>
</reference>
<proteinExistence type="predicted"/>